<reference evidence="1 2" key="1">
    <citation type="submission" date="2016-10" db="EMBL/GenBank/DDBJ databases">
        <authorList>
            <person name="de Groot N.N."/>
        </authorList>
    </citation>
    <scope>NUCLEOTIDE SEQUENCE [LARGE SCALE GENOMIC DNA]</scope>
    <source>
        <strain evidence="1 2">DSM 19886</strain>
    </source>
</reference>
<dbReference type="EMBL" id="FNGV01000007">
    <property type="protein sequence ID" value="SDM30106.1"/>
    <property type="molecule type" value="Genomic_DNA"/>
</dbReference>
<organism evidence="1 2">
    <name type="scientific">Kriegella aquimaris</name>
    <dbReference type="NCBI Taxonomy" id="192904"/>
    <lineage>
        <taxon>Bacteria</taxon>
        <taxon>Pseudomonadati</taxon>
        <taxon>Bacteroidota</taxon>
        <taxon>Flavobacteriia</taxon>
        <taxon>Flavobacteriales</taxon>
        <taxon>Flavobacteriaceae</taxon>
        <taxon>Kriegella</taxon>
    </lineage>
</organism>
<dbReference type="Proteomes" id="UP000199440">
    <property type="component" value="Unassembled WGS sequence"/>
</dbReference>
<evidence type="ECO:0000313" key="1">
    <source>
        <dbReference type="EMBL" id="SDM30106.1"/>
    </source>
</evidence>
<sequence length="51" mass="5877">MYGANLIICDSENVLIENSSKKGKSRIAEIESMHFEKLKRDFGSQIKKNQF</sequence>
<proteinExistence type="predicted"/>
<dbReference type="AlphaFoldDB" id="A0A1G9S3Q4"/>
<keyword evidence="2" id="KW-1185">Reference proteome</keyword>
<protein>
    <submittedName>
        <fullName evidence="1">Uncharacterized protein</fullName>
    </submittedName>
</protein>
<accession>A0A1G9S3Q4</accession>
<evidence type="ECO:0000313" key="2">
    <source>
        <dbReference type="Proteomes" id="UP000199440"/>
    </source>
</evidence>
<dbReference type="STRING" id="192904.SAMN04488514_10794"/>
<name>A0A1G9S3Q4_9FLAO</name>
<gene>
    <name evidence="1" type="ORF">SAMN04488514_10794</name>
</gene>